<dbReference type="AlphaFoldDB" id="N1PUY1"/>
<dbReference type="EMBL" id="KB446537">
    <property type="protein sequence ID" value="EME46155.1"/>
    <property type="molecule type" value="Genomic_DNA"/>
</dbReference>
<protein>
    <submittedName>
        <fullName evidence="1">Uncharacterized protein</fullName>
    </submittedName>
</protein>
<reference evidence="2" key="1">
    <citation type="journal article" date="2012" name="PLoS Genet.">
        <title>The genomes of the fungal plant pathogens Cladosporium fulvum and Dothistroma septosporum reveal adaptation to different hosts and lifestyles but also signatures of common ancestry.</title>
        <authorList>
            <person name="de Wit P.J.G.M."/>
            <person name="van der Burgt A."/>
            <person name="Oekmen B."/>
            <person name="Stergiopoulos I."/>
            <person name="Abd-Elsalam K.A."/>
            <person name="Aerts A.L."/>
            <person name="Bahkali A.H."/>
            <person name="Beenen H.G."/>
            <person name="Chettri P."/>
            <person name="Cox M.P."/>
            <person name="Datema E."/>
            <person name="de Vries R.P."/>
            <person name="Dhillon B."/>
            <person name="Ganley A.R."/>
            <person name="Griffiths S.A."/>
            <person name="Guo Y."/>
            <person name="Hamelin R.C."/>
            <person name="Henrissat B."/>
            <person name="Kabir M.S."/>
            <person name="Jashni M.K."/>
            <person name="Kema G."/>
            <person name="Klaubauf S."/>
            <person name="Lapidus A."/>
            <person name="Levasseur A."/>
            <person name="Lindquist E."/>
            <person name="Mehrabi R."/>
            <person name="Ohm R.A."/>
            <person name="Owen T.J."/>
            <person name="Salamov A."/>
            <person name="Schwelm A."/>
            <person name="Schijlen E."/>
            <person name="Sun H."/>
            <person name="van den Burg H.A."/>
            <person name="van Ham R.C.H.J."/>
            <person name="Zhang S."/>
            <person name="Goodwin S.B."/>
            <person name="Grigoriev I.V."/>
            <person name="Collemare J."/>
            <person name="Bradshaw R.E."/>
        </authorList>
    </citation>
    <scope>NUCLEOTIDE SEQUENCE [LARGE SCALE GENOMIC DNA]</scope>
    <source>
        <strain evidence="2">NZE10 / CBS 128990</strain>
    </source>
</reference>
<evidence type="ECO:0000313" key="1">
    <source>
        <dbReference type="EMBL" id="EME46155.1"/>
    </source>
</evidence>
<dbReference type="HOGENOM" id="CLU_1540009_0_0_1"/>
<proteinExistence type="predicted"/>
<name>N1PUY1_DOTSN</name>
<evidence type="ECO:0000313" key="2">
    <source>
        <dbReference type="Proteomes" id="UP000016933"/>
    </source>
</evidence>
<sequence>MSKLPSSKLLASASTTRCCRRYHDADLAGPRVDGIGRKRDDRPASHLCTPQWLAEQTSLVPARSPTSRVMACEFIKKFAVCMPAVETFLNGKPNYAASYWSVATSICDEISVPLKASGPIFKAARHRSAFHGIATAVAMEVPTTSVAHASRSAVSTGVAKMALQYQDVDAHGNR</sequence>
<gene>
    <name evidence="1" type="ORF">DOTSEDRAFT_32823</name>
</gene>
<dbReference type="Proteomes" id="UP000016933">
    <property type="component" value="Unassembled WGS sequence"/>
</dbReference>
<organism evidence="1 2">
    <name type="scientific">Dothistroma septosporum (strain NZE10 / CBS 128990)</name>
    <name type="common">Red band needle blight fungus</name>
    <name type="synonym">Mycosphaerella pini</name>
    <dbReference type="NCBI Taxonomy" id="675120"/>
    <lineage>
        <taxon>Eukaryota</taxon>
        <taxon>Fungi</taxon>
        <taxon>Dikarya</taxon>
        <taxon>Ascomycota</taxon>
        <taxon>Pezizomycotina</taxon>
        <taxon>Dothideomycetes</taxon>
        <taxon>Dothideomycetidae</taxon>
        <taxon>Mycosphaerellales</taxon>
        <taxon>Mycosphaerellaceae</taxon>
        <taxon>Dothistroma</taxon>
    </lineage>
</organism>
<keyword evidence="2" id="KW-1185">Reference proteome</keyword>
<accession>N1PUY1</accession>
<reference evidence="1 2" key="2">
    <citation type="journal article" date="2012" name="PLoS Pathog.">
        <title>Diverse lifestyles and strategies of plant pathogenesis encoded in the genomes of eighteen Dothideomycetes fungi.</title>
        <authorList>
            <person name="Ohm R.A."/>
            <person name="Feau N."/>
            <person name="Henrissat B."/>
            <person name="Schoch C.L."/>
            <person name="Horwitz B.A."/>
            <person name="Barry K.W."/>
            <person name="Condon B.J."/>
            <person name="Copeland A.C."/>
            <person name="Dhillon B."/>
            <person name="Glaser F."/>
            <person name="Hesse C.N."/>
            <person name="Kosti I."/>
            <person name="LaButti K."/>
            <person name="Lindquist E.A."/>
            <person name="Lucas S."/>
            <person name="Salamov A.A."/>
            <person name="Bradshaw R.E."/>
            <person name="Ciuffetti L."/>
            <person name="Hamelin R.C."/>
            <person name="Kema G.H.J."/>
            <person name="Lawrence C."/>
            <person name="Scott J.A."/>
            <person name="Spatafora J.W."/>
            <person name="Turgeon B.G."/>
            <person name="de Wit P.J.G.M."/>
            <person name="Zhong S."/>
            <person name="Goodwin S.B."/>
            <person name="Grigoriev I.V."/>
        </authorList>
    </citation>
    <scope>NUCLEOTIDE SEQUENCE [LARGE SCALE GENOMIC DNA]</scope>
    <source>
        <strain evidence="2">NZE10 / CBS 128990</strain>
    </source>
</reference>